<dbReference type="InterPro" id="IPR036291">
    <property type="entry name" value="NAD(P)-bd_dom_sf"/>
</dbReference>
<dbReference type="Pfam" id="PF01370">
    <property type="entry name" value="Epimerase"/>
    <property type="match status" value="1"/>
</dbReference>
<organism evidence="2 3">
    <name type="scientific">Geodermatophilus amargosae</name>
    <dbReference type="NCBI Taxonomy" id="1296565"/>
    <lineage>
        <taxon>Bacteria</taxon>
        <taxon>Bacillati</taxon>
        <taxon>Actinomycetota</taxon>
        <taxon>Actinomycetes</taxon>
        <taxon>Geodermatophilales</taxon>
        <taxon>Geodermatophilaceae</taxon>
        <taxon>Geodermatophilus</taxon>
    </lineage>
</organism>
<reference evidence="3" key="1">
    <citation type="submission" date="2016-10" db="EMBL/GenBank/DDBJ databases">
        <authorList>
            <person name="Varghese N."/>
            <person name="Submissions S."/>
        </authorList>
    </citation>
    <scope>NUCLEOTIDE SEQUENCE [LARGE SCALE GENOMIC DNA]</scope>
    <source>
        <strain evidence="3">DSM 46136</strain>
    </source>
</reference>
<evidence type="ECO:0000313" key="2">
    <source>
        <dbReference type="EMBL" id="SFT82123.1"/>
    </source>
</evidence>
<name>A0A1I7B4I2_9ACTN</name>
<gene>
    <name evidence="2" type="ORF">SAMN05660657_03268</name>
</gene>
<keyword evidence="3" id="KW-1185">Reference proteome</keyword>
<accession>A0A1I7B4I2</accession>
<dbReference type="Gene3D" id="3.40.50.720">
    <property type="entry name" value="NAD(P)-binding Rossmann-like Domain"/>
    <property type="match status" value="1"/>
</dbReference>
<sequence length="306" mass="33124">MKIVVVGGTGALGAHAAGFLHAKGHHVSIAARKAPPENTLVATMPFLQGDYVQGDYTPDRLRGFDAVVFAAGNDMRHFSHSLDAEDYLLHANGECVPRFARAAREAGVKRMVQIVTAYPQATPELVEGSFYLRSRLMACEGARAEGRSGFDVLSVNPSFMVGGSPGMPSYNLDPLVRWAMGIDEAPLFAPPGGSNFMSYRSLSQAIEGALLRGEPGKAYLVGDETLSFTEYLNLYFEAVGSAVRLEERDEAHPVFPDELMIQGRGKWVRYEPDADEAALLGYVRNDVANGVREAVAAFRTTHAEAV</sequence>
<dbReference type="SUPFAM" id="SSF51735">
    <property type="entry name" value="NAD(P)-binding Rossmann-fold domains"/>
    <property type="match status" value="1"/>
</dbReference>
<evidence type="ECO:0000313" key="3">
    <source>
        <dbReference type="Proteomes" id="UP000199546"/>
    </source>
</evidence>
<dbReference type="RefSeq" id="WP_093580814.1">
    <property type="nucleotide sequence ID" value="NZ_FPBA01000012.1"/>
</dbReference>
<proteinExistence type="predicted"/>
<dbReference type="AlphaFoldDB" id="A0A1I7B4I2"/>
<dbReference type="InterPro" id="IPR001509">
    <property type="entry name" value="Epimerase_deHydtase"/>
</dbReference>
<evidence type="ECO:0000259" key="1">
    <source>
        <dbReference type="Pfam" id="PF01370"/>
    </source>
</evidence>
<protein>
    <submittedName>
        <fullName evidence="2">Nucleoside-diphosphate-sugar epimerase</fullName>
    </submittedName>
</protein>
<dbReference type="STRING" id="1296565.SAMN05660657_03268"/>
<dbReference type="EMBL" id="FPBA01000012">
    <property type="protein sequence ID" value="SFT82123.1"/>
    <property type="molecule type" value="Genomic_DNA"/>
</dbReference>
<dbReference type="OrthoDB" id="9771302at2"/>
<dbReference type="Proteomes" id="UP000199546">
    <property type="component" value="Unassembled WGS sequence"/>
</dbReference>
<feature type="domain" description="NAD-dependent epimerase/dehydratase" evidence="1">
    <location>
        <begin position="3"/>
        <end position="164"/>
    </location>
</feature>